<evidence type="ECO:0000313" key="6">
    <source>
        <dbReference type="Ensembl" id="ENSMODP00000046994.1"/>
    </source>
</evidence>
<feature type="compositionally biased region" description="Low complexity" evidence="5">
    <location>
        <begin position="134"/>
        <end position="150"/>
    </location>
</feature>
<evidence type="ECO:0000256" key="5">
    <source>
        <dbReference type="SAM" id="MobiDB-lite"/>
    </source>
</evidence>
<comment type="function">
    <text evidence="1">Binds anionic lipids and gangliosides at acidic pH.</text>
</comment>
<dbReference type="Proteomes" id="UP000002280">
    <property type="component" value="Chromosome 6"/>
</dbReference>
<feature type="compositionally biased region" description="Basic residues" evidence="5">
    <location>
        <begin position="120"/>
        <end position="129"/>
    </location>
</feature>
<dbReference type="Ensembl" id="ENSMODT00000074375.1">
    <property type="protein sequence ID" value="ENSMODP00000046994.1"/>
    <property type="gene ID" value="ENSMODG00000012599.4"/>
</dbReference>
<reference evidence="6" key="3">
    <citation type="submission" date="2025-09" db="UniProtKB">
        <authorList>
            <consortium name="Ensembl"/>
        </authorList>
    </citation>
    <scope>IDENTIFICATION</scope>
</reference>
<comment type="subcellular location">
    <subcellularLocation>
        <location evidence="2">Lysosome lumen</location>
    </subcellularLocation>
</comment>
<dbReference type="PRINTS" id="PR00317">
    <property type="entry name" value="EPENDYMIN"/>
</dbReference>
<dbReference type="Pfam" id="PF00811">
    <property type="entry name" value="Ependymin"/>
    <property type="match status" value="1"/>
</dbReference>
<dbReference type="InterPro" id="IPR001299">
    <property type="entry name" value="Ependymin"/>
</dbReference>
<evidence type="ECO:0000313" key="7">
    <source>
        <dbReference type="Proteomes" id="UP000002280"/>
    </source>
</evidence>
<dbReference type="GO" id="GO:0005576">
    <property type="term" value="C:extracellular region"/>
    <property type="evidence" value="ECO:0007669"/>
    <property type="project" value="InterPro"/>
</dbReference>
<dbReference type="GeneTree" id="ENSGT00940000161910"/>
<dbReference type="AlphaFoldDB" id="A0A5F8GHQ1"/>
<dbReference type="OMA" id="HSADAHW"/>
<name>A0A5F8GHQ1_MONDO</name>
<protein>
    <recommendedName>
        <fullName evidence="4">Mammalian ependymin-related protein 1</fullName>
    </recommendedName>
</protein>
<sequence length="445" mass="48435">MRGLEQRIPKTKLRARALPPSLGRLPLHVQRVPRCPLVLGGWRGGWETEWQLLAASPPSSIYCCSPARPSLQSSRICPSSPSSPRPHVHSADAHWAVAGTFASAFPVGSRESAGGYRGGKGSRSRSRSRSGREPAASSLPAVSSSQLPVLGEAGAEVAAPSRRDWTSVPPSPGKGTEGLGEGGDGGESPCPALPTLATSPCAAHLPCAAHPALPCPWPLCSPARSSPPALSAAAPRGMRAALLVALLLGGFCSWELAVGEPGPPCQAPQQWEGRQVRYEHSSGRSTRALLTYDGPQQRIRLLEERKALIPCKKFFEYIFLYQDGVMFQIDQATQLCSKIALTDQWDPLDIPQNSTFEDQYYIGGPQDQIMIQEWSDRKAARKYETWIGVYTVKDCYPVQETYIRNYSVTFSTRFFDIQLGIRDPSVFTPPSTCERAQTRMMSEAC</sequence>
<feature type="compositionally biased region" description="Gly residues" evidence="5">
    <location>
        <begin position="175"/>
        <end position="186"/>
    </location>
</feature>
<dbReference type="Bgee" id="ENSMODG00000012599">
    <property type="expression patterns" value="Expressed in heart and 18 other cell types or tissues"/>
</dbReference>
<evidence type="ECO:0000256" key="3">
    <source>
        <dbReference type="ARBA" id="ARBA00010771"/>
    </source>
</evidence>
<dbReference type="GO" id="GO:0007160">
    <property type="term" value="P:cell-matrix adhesion"/>
    <property type="evidence" value="ECO:0007669"/>
    <property type="project" value="InterPro"/>
</dbReference>
<reference evidence="6 7" key="1">
    <citation type="journal article" date="2007" name="Nature">
        <title>Genome of the marsupial Monodelphis domestica reveals innovation in non-coding sequences.</title>
        <authorList>
            <person name="Mikkelsen T.S."/>
            <person name="Wakefield M.J."/>
            <person name="Aken B."/>
            <person name="Amemiya C.T."/>
            <person name="Chang J.L."/>
            <person name="Duke S."/>
            <person name="Garber M."/>
            <person name="Gentles A.J."/>
            <person name="Goodstadt L."/>
            <person name="Heger A."/>
            <person name="Jurka J."/>
            <person name="Kamal M."/>
            <person name="Mauceli E."/>
            <person name="Searle S.M."/>
            <person name="Sharpe T."/>
            <person name="Baker M.L."/>
            <person name="Batzer M.A."/>
            <person name="Benos P.V."/>
            <person name="Belov K."/>
            <person name="Clamp M."/>
            <person name="Cook A."/>
            <person name="Cuff J."/>
            <person name="Das R."/>
            <person name="Davidow L."/>
            <person name="Deakin J.E."/>
            <person name="Fazzari M.J."/>
            <person name="Glass J.L."/>
            <person name="Grabherr M."/>
            <person name="Greally J.M."/>
            <person name="Gu W."/>
            <person name="Hore T.A."/>
            <person name="Huttley G.A."/>
            <person name="Kleber M."/>
            <person name="Jirtle R.L."/>
            <person name="Koina E."/>
            <person name="Lee J.T."/>
            <person name="Mahony S."/>
            <person name="Marra M.A."/>
            <person name="Miller R.D."/>
            <person name="Nicholls R.D."/>
            <person name="Oda M."/>
            <person name="Papenfuss A.T."/>
            <person name="Parra Z.E."/>
            <person name="Pollock D.D."/>
            <person name="Ray D.A."/>
            <person name="Schein J.E."/>
            <person name="Speed T.P."/>
            <person name="Thompson K."/>
            <person name="VandeBerg J.L."/>
            <person name="Wade C.M."/>
            <person name="Walker J.A."/>
            <person name="Waters P.D."/>
            <person name="Webber C."/>
            <person name="Weidman J.R."/>
            <person name="Xie X."/>
            <person name="Zody M.C."/>
            <person name="Baldwin J."/>
            <person name="Abdouelleil A."/>
            <person name="Abdulkadir J."/>
            <person name="Abebe A."/>
            <person name="Abera B."/>
            <person name="Abreu J."/>
            <person name="Acer S.C."/>
            <person name="Aftuck L."/>
            <person name="Alexander A."/>
            <person name="An P."/>
            <person name="Anderson E."/>
            <person name="Anderson S."/>
            <person name="Arachi H."/>
            <person name="Azer M."/>
            <person name="Bachantsang P."/>
            <person name="Barry A."/>
            <person name="Bayul T."/>
            <person name="Berlin A."/>
            <person name="Bessette D."/>
            <person name="Bloom T."/>
            <person name="Bloom T."/>
            <person name="Boguslavskiy L."/>
            <person name="Bonnet C."/>
            <person name="Boukhgalter B."/>
            <person name="Bourzgui I."/>
            <person name="Brown A."/>
            <person name="Cahill P."/>
            <person name="Channer S."/>
            <person name="Cheshatsang Y."/>
            <person name="Chuda L."/>
            <person name="Citroen M."/>
            <person name="Collymore A."/>
            <person name="Cooke P."/>
            <person name="Costello M."/>
            <person name="D'Aco K."/>
            <person name="Daza R."/>
            <person name="De Haan G."/>
            <person name="DeGray S."/>
            <person name="DeMaso C."/>
            <person name="Dhargay N."/>
            <person name="Dooley K."/>
            <person name="Dooley E."/>
            <person name="Doricent M."/>
            <person name="Dorje P."/>
            <person name="Dorjee K."/>
            <person name="Dupes A."/>
            <person name="Elong R."/>
            <person name="Falk J."/>
            <person name="Farina A."/>
            <person name="Faro S."/>
            <person name="Ferguson D."/>
            <person name="Fisher S."/>
            <person name="Foley C.D."/>
            <person name="Franke A."/>
            <person name="Friedrich D."/>
            <person name="Gadbois L."/>
            <person name="Gearin G."/>
            <person name="Gearin C.R."/>
            <person name="Giannoukos G."/>
            <person name="Goode T."/>
            <person name="Graham J."/>
            <person name="Grandbois E."/>
            <person name="Grewal S."/>
            <person name="Gyaltsen K."/>
            <person name="Hafez N."/>
            <person name="Hagos B."/>
            <person name="Hall J."/>
            <person name="Henson C."/>
            <person name="Hollinger A."/>
            <person name="Honan T."/>
            <person name="Huard M.D."/>
            <person name="Hughes L."/>
            <person name="Hurhula B."/>
            <person name="Husby M.E."/>
            <person name="Kamat A."/>
            <person name="Kanga B."/>
            <person name="Kashin S."/>
            <person name="Khazanovich D."/>
            <person name="Kisner P."/>
            <person name="Lance K."/>
            <person name="Lara M."/>
            <person name="Lee W."/>
            <person name="Lennon N."/>
            <person name="Letendre F."/>
            <person name="LeVine R."/>
            <person name="Lipovsky A."/>
            <person name="Liu X."/>
            <person name="Liu J."/>
            <person name="Liu S."/>
            <person name="Lokyitsang T."/>
            <person name="Lokyitsang Y."/>
            <person name="Lubonja R."/>
            <person name="Lui A."/>
            <person name="MacDonald P."/>
            <person name="Magnisalis V."/>
            <person name="Maru K."/>
            <person name="Matthews C."/>
            <person name="McCusker W."/>
            <person name="McDonough S."/>
            <person name="Mehta T."/>
            <person name="Meldrim J."/>
            <person name="Meneus L."/>
            <person name="Mihai O."/>
            <person name="Mihalev A."/>
            <person name="Mihova T."/>
            <person name="Mittelman R."/>
            <person name="Mlenga V."/>
            <person name="Montmayeur A."/>
            <person name="Mulrain L."/>
            <person name="Navidi A."/>
            <person name="Naylor J."/>
            <person name="Negash T."/>
            <person name="Nguyen T."/>
            <person name="Nguyen N."/>
            <person name="Nicol R."/>
            <person name="Norbu C."/>
            <person name="Norbu N."/>
            <person name="Novod N."/>
            <person name="O'Neill B."/>
            <person name="Osman S."/>
            <person name="Markiewicz E."/>
            <person name="Oyono O.L."/>
            <person name="Patti C."/>
            <person name="Phunkhang P."/>
            <person name="Pierre F."/>
            <person name="Priest M."/>
            <person name="Raghuraman S."/>
            <person name="Rege F."/>
            <person name="Reyes R."/>
            <person name="Rise C."/>
            <person name="Rogov P."/>
            <person name="Ross K."/>
            <person name="Ryan E."/>
            <person name="Settipalli S."/>
            <person name="Shea T."/>
            <person name="Sherpa N."/>
            <person name="Shi L."/>
            <person name="Shih D."/>
            <person name="Sparrow T."/>
            <person name="Spaulding J."/>
            <person name="Stalker J."/>
            <person name="Stange-Thomann N."/>
            <person name="Stavropoulos S."/>
            <person name="Stone C."/>
            <person name="Strader C."/>
            <person name="Tesfaye S."/>
            <person name="Thomson T."/>
            <person name="Thoulutsang Y."/>
            <person name="Thoulutsang D."/>
            <person name="Topham K."/>
            <person name="Topping I."/>
            <person name="Tsamla T."/>
            <person name="Vassiliev H."/>
            <person name="Vo A."/>
            <person name="Wangchuk T."/>
            <person name="Wangdi T."/>
            <person name="Weiand M."/>
            <person name="Wilkinson J."/>
            <person name="Wilson A."/>
            <person name="Yadav S."/>
            <person name="Young G."/>
            <person name="Yu Q."/>
            <person name="Zembek L."/>
            <person name="Zhong D."/>
            <person name="Zimmer A."/>
            <person name="Zwirko Z."/>
            <person name="Jaffe D.B."/>
            <person name="Alvarez P."/>
            <person name="Brockman W."/>
            <person name="Butler J."/>
            <person name="Chin C."/>
            <person name="Gnerre S."/>
            <person name="MacCallum I."/>
            <person name="Graves J.A."/>
            <person name="Ponting C.P."/>
            <person name="Breen M."/>
            <person name="Samollow P.B."/>
            <person name="Lander E.S."/>
            <person name="Lindblad-Toh K."/>
        </authorList>
    </citation>
    <scope>NUCLEOTIDE SEQUENCE [LARGE SCALE GENOMIC DNA]</scope>
</reference>
<dbReference type="PANTHER" id="PTHR10697:SF1">
    <property type="entry name" value="MAMMALIAN EPENDYMIN-RELATED PROTEIN 1"/>
    <property type="match status" value="1"/>
</dbReference>
<accession>A0A5F8GHQ1</accession>
<dbReference type="GO" id="GO:0005764">
    <property type="term" value="C:lysosome"/>
    <property type="evidence" value="ECO:0000318"/>
    <property type="project" value="GO_Central"/>
</dbReference>
<evidence type="ECO:0000256" key="1">
    <source>
        <dbReference type="ARBA" id="ARBA00002024"/>
    </source>
</evidence>
<dbReference type="STRING" id="13616.ENSMODP00000046994"/>
<evidence type="ECO:0000256" key="2">
    <source>
        <dbReference type="ARBA" id="ARBA00004227"/>
    </source>
</evidence>
<evidence type="ECO:0000256" key="4">
    <source>
        <dbReference type="ARBA" id="ARBA00020678"/>
    </source>
</evidence>
<feature type="region of interest" description="Disordered" evidence="5">
    <location>
        <begin position="108"/>
        <end position="191"/>
    </location>
</feature>
<reference evidence="6" key="2">
    <citation type="submission" date="2025-08" db="UniProtKB">
        <authorList>
            <consortium name="Ensembl"/>
        </authorList>
    </citation>
    <scope>IDENTIFICATION</scope>
</reference>
<keyword evidence="7" id="KW-1185">Reference proteome</keyword>
<dbReference type="GO" id="GO:0005509">
    <property type="term" value="F:calcium ion binding"/>
    <property type="evidence" value="ECO:0007669"/>
    <property type="project" value="InterPro"/>
</dbReference>
<comment type="similarity">
    <text evidence="3">Belongs to the ependymin family.</text>
</comment>
<dbReference type="GO" id="GO:0043202">
    <property type="term" value="C:lysosomal lumen"/>
    <property type="evidence" value="ECO:0007669"/>
    <property type="project" value="UniProtKB-SubCell"/>
</dbReference>
<organism evidence="6 7">
    <name type="scientific">Monodelphis domestica</name>
    <name type="common">Gray short-tailed opossum</name>
    <dbReference type="NCBI Taxonomy" id="13616"/>
    <lineage>
        <taxon>Eukaryota</taxon>
        <taxon>Metazoa</taxon>
        <taxon>Chordata</taxon>
        <taxon>Craniata</taxon>
        <taxon>Vertebrata</taxon>
        <taxon>Euteleostomi</taxon>
        <taxon>Mammalia</taxon>
        <taxon>Metatheria</taxon>
        <taxon>Didelphimorphia</taxon>
        <taxon>Didelphidae</taxon>
        <taxon>Monodelphis</taxon>
    </lineage>
</organism>
<proteinExistence type="inferred from homology"/>
<dbReference type="SMART" id="SM00026">
    <property type="entry name" value="EPEND"/>
    <property type="match status" value="1"/>
</dbReference>
<dbReference type="InParanoid" id="A0A5F8GHQ1"/>
<dbReference type="PANTHER" id="PTHR10697">
    <property type="entry name" value="MAMMALIAN EPENDYMIN-RELATED PROTEIN 1"/>
    <property type="match status" value="1"/>
</dbReference>